<dbReference type="Pfam" id="PF07417">
    <property type="entry name" value="Crl"/>
    <property type="match status" value="1"/>
</dbReference>
<dbReference type="InterPro" id="IPR038208">
    <property type="entry name" value="Tscrpt_reg_Crl_sf"/>
</dbReference>
<reference evidence="6" key="1">
    <citation type="submission" date="2021-03" db="EMBL/GenBank/DDBJ databases">
        <title>Plesiomonas shigelloides zfcc0051, isolated from zebrafish feces.</title>
        <authorList>
            <person name="Vanderhoek Z."/>
            <person name="Gaulke C."/>
        </authorList>
    </citation>
    <scope>NUCLEOTIDE SEQUENCE</scope>
    <source>
        <strain evidence="6">Zfcc0051</strain>
    </source>
</reference>
<dbReference type="NCBIfam" id="NF008217">
    <property type="entry name" value="PRK10984.1"/>
    <property type="match status" value="1"/>
</dbReference>
<dbReference type="Proteomes" id="UP000664658">
    <property type="component" value="Unassembled WGS sequence"/>
</dbReference>
<dbReference type="GO" id="GO:0045893">
    <property type="term" value="P:positive regulation of DNA-templated transcription"/>
    <property type="evidence" value="ECO:0007669"/>
    <property type="project" value="UniProtKB-UniRule"/>
</dbReference>
<comment type="similarity">
    <text evidence="5">Belongs to the Crl family.</text>
</comment>
<evidence type="ECO:0000313" key="6">
    <source>
        <dbReference type="EMBL" id="MBO1107191.1"/>
    </source>
</evidence>
<protein>
    <recommendedName>
        <fullName evidence="5">Sigma factor-binding protein Crl</fullName>
    </recommendedName>
</protein>
<feature type="region of interest" description="Essential for activity" evidence="5">
    <location>
        <begin position="100"/>
        <end position="123"/>
    </location>
</feature>
<evidence type="ECO:0000256" key="4">
    <source>
        <dbReference type="ARBA" id="ARBA00023163"/>
    </source>
</evidence>
<comment type="subcellular location">
    <subcellularLocation>
        <location evidence="5">Cytoplasm</location>
    </subcellularLocation>
</comment>
<dbReference type="EMBL" id="JAFNAA010000002">
    <property type="protein sequence ID" value="MBO1107191.1"/>
    <property type="molecule type" value="Genomic_DNA"/>
</dbReference>
<dbReference type="Gene3D" id="3.30.310.230">
    <property type="entry name" value="Sigma factor-binding protein Crl monomer"/>
    <property type="match status" value="1"/>
</dbReference>
<dbReference type="RefSeq" id="WP_010864283.1">
    <property type="nucleotide sequence ID" value="NZ_CP027852.1"/>
</dbReference>
<dbReference type="GO" id="GO:0005737">
    <property type="term" value="C:cytoplasm"/>
    <property type="evidence" value="ECO:0007669"/>
    <property type="project" value="UniProtKB-SubCell"/>
</dbReference>
<comment type="caution">
    <text evidence="6">The sequence shown here is derived from an EMBL/GenBank/DDBJ whole genome shotgun (WGS) entry which is preliminary data.</text>
</comment>
<keyword evidence="3 5" id="KW-0010">Activator</keyword>
<organism evidence="6 7">
    <name type="scientific">Plesiomonas shigelloides</name>
    <name type="common">Aeromonas shigelloides</name>
    <dbReference type="NCBI Taxonomy" id="703"/>
    <lineage>
        <taxon>Bacteria</taxon>
        <taxon>Pseudomonadati</taxon>
        <taxon>Pseudomonadota</taxon>
        <taxon>Gammaproteobacteria</taxon>
        <taxon>Enterobacterales</taxon>
        <taxon>Enterobacteriaceae</taxon>
        <taxon>Plesiomonas</taxon>
    </lineage>
</organism>
<keyword evidence="4 5" id="KW-0804">Transcription</keyword>
<evidence type="ECO:0000313" key="7">
    <source>
        <dbReference type="Proteomes" id="UP000664658"/>
    </source>
</evidence>
<dbReference type="GeneID" id="69704028"/>
<accession>A0A1A9AYJ1</accession>
<evidence type="ECO:0000256" key="3">
    <source>
        <dbReference type="ARBA" id="ARBA00023159"/>
    </source>
</evidence>
<dbReference type="AlphaFoldDB" id="A0A1A9AYJ1"/>
<keyword evidence="2 5" id="KW-0805">Transcription regulation</keyword>
<keyword evidence="1 5" id="KW-0963">Cytoplasm</keyword>
<dbReference type="InterPro" id="IPR009986">
    <property type="entry name" value="Tscrpt_reg_Crl"/>
</dbReference>
<dbReference type="KEGG" id="pshi:SAMEA2665130_2255"/>
<evidence type="ECO:0000256" key="1">
    <source>
        <dbReference type="ARBA" id="ARBA00022490"/>
    </source>
</evidence>
<sequence length="134" mass="15627">MLVLGQPRSKLIRKLTALGPYLRESQCLEQQFFFDCLAVCANPRLPTEKREFWGWWLELQADADRQALTYQYRFGFYDKNGDWLEKPLPDKTIADEVHNTLRVFYPRLRQLLHSLEIELQPAPGVCGIDLNTAA</sequence>
<comment type="function">
    <text evidence="5">Binds to the sigma-S subunit of RNA polymerase, activating expression of sigma-S-regulated genes. Stimulates RNA polymerase holoenzyme formation and may bind to several other sigma factors, such as sigma-70 and sigma-32.</text>
</comment>
<evidence type="ECO:0000256" key="2">
    <source>
        <dbReference type="ARBA" id="ARBA00023015"/>
    </source>
</evidence>
<dbReference type="HAMAP" id="MF_01178">
    <property type="entry name" value="Crl"/>
    <property type="match status" value="1"/>
</dbReference>
<name>A0A1A9AYJ1_PLESH</name>
<gene>
    <name evidence="5 6" type="primary">crl</name>
    <name evidence="6" type="ORF">J2R62_02990</name>
</gene>
<evidence type="ECO:0000256" key="5">
    <source>
        <dbReference type="HAMAP-Rule" id="MF_01178"/>
    </source>
</evidence>
<proteinExistence type="inferred from homology"/>